<dbReference type="SUPFAM" id="SSF51011">
    <property type="entry name" value="Glycosyl hydrolase domain"/>
    <property type="match status" value="1"/>
</dbReference>
<feature type="domain" description="Glycosyl hydrolase family 31 C-terminal" evidence="6">
    <location>
        <begin position="651"/>
        <end position="737"/>
    </location>
</feature>
<evidence type="ECO:0000256" key="2">
    <source>
        <dbReference type="RuleBase" id="RU361185"/>
    </source>
</evidence>
<dbReference type="InterPro" id="IPR013780">
    <property type="entry name" value="Glyco_hydro_b"/>
</dbReference>
<dbReference type="Pfam" id="PF01055">
    <property type="entry name" value="Glyco_hydro_31_2nd"/>
    <property type="match status" value="1"/>
</dbReference>
<dbReference type="GO" id="GO:0005975">
    <property type="term" value="P:carbohydrate metabolic process"/>
    <property type="evidence" value="ECO:0007669"/>
    <property type="project" value="InterPro"/>
</dbReference>
<feature type="domain" description="Glycoside hydrolase family 31 TIM barrel" evidence="3">
    <location>
        <begin position="323"/>
        <end position="643"/>
    </location>
</feature>
<dbReference type="InterPro" id="IPR025887">
    <property type="entry name" value="Glyco_hydro_31_N_dom"/>
</dbReference>
<protein>
    <submittedName>
        <fullName evidence="7">DUF5110 domain-containing protein</fullName>
    </submittedName>
</protein>
<dbReference type="InterPro" id="IPR000322">
    <property type="entry name" value="Glyco_hydro_31_TIM"/>
</dbReference>
<dbReference type="AlphaFoldDB" id="A0A9E5MNW5"/>
<dbReference type="PANTHER" id="PTHR43863:SF2">
    <property type="entry name" value="MALTASE-GLUCOAMYLASE"/>
    <property type="match status" value="1"/>
</dbReference>
<evidence type="ECO:0000313" key="8">
    <source>
        <dbReference type="Proteomes" id="UP000787472"/>
    </source>
</evidence>
<evidence type="ECO:0000259" key="6">
    <source>
        <dbReference type="Pfam" id="PF21365"/>
    </source>
</evidence>
<dbReference type="CDD" id="cd14752">
    <property type="entry name" value="GH31_N"/>
    <property type="match status" value="1"/>
</dbReference>
<dbReference type="InterPro" id="IPR051816">
    <property type="entry name" value="Glycosyl_Hydrolase_31"/>
</dbReference>
<dbReference type="GO" id="GO:0030246">
    <property type="term" value="F:carbohydrate binding"/>
    <property type="evidence" value="ECO:0007669"/>
    <property type="project" value="InterPro"/>
</dbReference>
<name>A0A9E5MNW5_9GAMM</name>
<dbReference type="CDD" id="cd06598">
    <property type="entry name" value="GH31_transferase_CtsZ"/>
    <property type="match status" value="1"/>
</dbReference>
<evidence type="ECO:0000313" key="7">
    <source>
        <dbReference type="EMBL" id="NHO67642.1"/>
    </source>
</evidence>
<dbReference type="SUPFAM" id="SSF74650">
    <property type="entry name" value="Galactose mutarotase-like"/>
    <property type="match status" value="1"/>
</dbReference>
<dbReference type="Pfam" id="PF13802">
    <property type="entry name" value="Gal_mutarotas_2"/>
    <property type="match status" value="1"/>
</dbReference>
<evidence type="ECO:0000256" key="1">
    <source>
        <dbReference type="ARBA" id="ARBA00007806"/>
    </source>
</evidence>
<reference evidence="7" key="1">
    <citation type="submission" date="2020-03" db="EMBL/GenBank/DDBJ databases">
        <authorList>
            <person name="Guo F."/>
        </authorList>
    </citation>
    <scope>NUCLEOTIDE SEQUENCE</scope>
    <source>
        <strain evidence="7">JCM 30134</strain>
    </source>
</reference>
<dbReference type="PANTHER" id="PTHR43863">
    <property type="entry name" value="HYDROLASE, PUTATIVE (AFU_ORTHOLOGUE AFUA_1G03140)-RELATED"/>
    <property type="match status" value="1"/>
</dbReference>
<dbReference type="Pfam" id="PF21365">
    <property type="entry name" value="Glyco_hydro_31_3rd"/>
    <property type="match status" value="1"/>
</dbReference>
<proteinExistence type="inferred from homology"/>
<feature type="domain" description="DUF5110" evidence="5">
    <location>
        <begin position="757"/>
        <end position="830"/>
    </location>
</feature>
<dbReference type="Gene3D" id="2.60.40.1760">
    <property type="entry name" value="glycosyl hydrolase (family 31)"/>
    <property type="match status" value="1"/>
</dbReference>
<accession>A0A9E5MNW5</accession>
<dbReference type="RefSeq" id="WP_167190718.1">
    <property type="nucleotide sequence ID" value="NZ_JAAONZ010000018.1"/>
</dbReference>
<feature type="domain" description="Glycoside hydrolase family 31 N-terminal" evidence="4">
    <location>
        <begin position="118"/>
        <end position="280"/>
    </location>
</feature>
<dbReference type="InterPro" id="IPR011013">
    <property type="entry name" value="Gal_mutarotase_sf_dom"/>
</dbReference>
<evidence type="ECO:0000259" key="5">
    <source>
        <dbReference type="Pfam" id="PF17137"/>
    </source>
</evidence>
<gene>
    <name evidence="7" type="ORF">G8770_19015</name>
</gene>
<dbReference type="InterPro" id="IPR033403">
    <property type="entry name" value="DUF5110"/>
</dbReference>
<keyword evidence="8" id="KW-1185">Reference proteome</keyword>
<dbReference type="GO" id="GO:0004553">
    <property type="term" value="F:hydrolase activity, hydrolyzing O-glycosyl compounds"/>
    <property type="evidence" value="ECO:0007669"/>
    <property type="project" value="InterPro"/>
</dbReference>
<dbReference type="EMBL" id="JAAONZ010000018">
    <property type="protein sequence ID" value="NHO67642.1"/>
    <property type="molecule type" value="Genomic_DNA"/>
</dbReference>
<comment type="similarity">
    <text evidence="1 2">Belongs to the glycosyl hydrolase 31 family.</text>
</comment>
<keyword evidence="2" id="KW-0326">Glycosidase</keyword>
<evidence type="ECO:0000259" key="4">
    <source>
        <dbReference type="Pfam" id="PF13802"/>
    </source>
</evidence>
<evidence type="ECO:0000259" key="3">
    <source>
        <dbReference type="Pfam" id="PF01055"/>
    </source>
</evidence>
<dbReference type="SUPFAM" id="SSF51445">
    <property type="entry name" value="(Trans)glycosidases"/>
    <property type="match status" value="1"/>
</dbReference>
<dbReference type="InterPro" id="IPR048395">
    <property type="entry name" value="Glyco_hydro_31_C"/>
</dbReference>
<dbReference type="Pfam" id="PF17137">
    <property type="entry name" value="DUF5110"/>
    <property type="match status" value="1"/>
</dbReference>
<sequence length="876" mass="99839">MKTEGLGFIERRAEVNNLGDVNIFADVNSPATLQRSRNRKKTGALTSLRRLSFGLIILSLFTGLCRGEVALDEQSLDTNPPAAKRYADTTFSDQQYDHLLDYRVTDEGLRLQTAQQQIDLRFYGTAVVEVHYLAEQETVLPSFAIDPAVAADTRLTPSVIEHDDFLSVATDELTVVIDKQPLRLRFYRQQNLLLQQAQDGFWRNPQSRGFRFELSPGEKLLGAGERVLGMNRRGHRLPLYNRAHYGYETYSEQMYFSLPLLWSDKKYGILFDNPARGVVDIGKTDADRLTFEAVGGRSSYVVFAGDSYAQLLRQYVSLTGRQPLPPRWVFGSFASRFGYHSEAEVRDVVRRYRQQDFPLDAVVLDLFWFGPDIKGHMGNLDWDRQAFPTPEKMMADLQQQGVQTVLITEPFVLSSSRRWPEAVAQEVLSKNAEGQPQRFDFYFGNTGLIDVFDARAQDWFWNIYAGLIEQGVAGLWGDLGEPEVHPDDTRHALGRGGELHNAYGHQWARMLFERHEKAYPQRRPMLMMRSGFAGSQRYGMIPWTGDVSRSWGGLQAQVELMLQMGMQGLGYIHSDAGGFAGGETFDPELYRRWLQFATFQPIFRPHGQEHIPSEPVFHDRETQAIVRRFIKLRYRLLPYLYTMAWQNSVTGMPLARPLFMNAQGDSEARLFADTQAYLWGDAFLVAPVVRAGVTEKTVYLPEGTWFDFWNDQRQQGGATVTAALSPETLPLWVRAGSFVPMLSEDIATTRDYSSAALTLHYYADASVPQAQAQMYDDDGSTHRAFAQQQYELLQFSARQQGDALQLQLSREGFAYAGRPDQRQLTLVIHHWLQSPQRLSVNGQKIKPQQFSYDQQQQRLTLTLPWRGDESLLIAVD</sequence>
<keyword evidence="2" id="KW-0378">Hydrolase</keyword>
<comment type="caution">
    <text evidence="7">The sequence shown here is derived from an EMBL/GenBank/DDBJ whole genome shotgun (WGS) entry which is preliminary data.</text>
</comment>
<organism evidence="7 8">
    <name type="scientific">Pseudomaricurvus hydrocarbonicus</name>
    <dbReference type="NCBI Taxonomy" id="1470433"/>
    <lineage>
        <taxon>Bacteria</taxon>
        <taxon>Pseudomonadati</taxon>
        <taxon>Pseudomonadota</taxon>
        <taxon>Gammaproteobacteria</taxon>
        <taxon>Cellvibrionales</taxon>
        <taxon>Cellvibrionaceae</taxon>
        <taxon>Pseudomaricurvus</taxon>
    </lineage>
</organism>
<dbReference type="Gene3D" id="3.20.20.80">
    <property type="entry name" value="Glycosidases"/>
    <property type="match status" value="1"/>
</dbReference>
<dbReference type="InterPro" id="IPR017853">
    <property type="entry name" value="GH"/>
</dbReference>
<dbReference type="Proteomes" id="UP000787472">
    <property type="component" value="Unassembled WGS sequence"/>
</dbReference>
<dbReference type="Gene3D" id="2.60.40.1180">
    <property type="entry name" value="Golgi alpha-mannosidase II"/>
    <property type="match status" value="2"/>
</dbReference>